<evidence type="ECO:0000256" key="1">
    <source>
        <dbReference type="SAM" id="MobiDB-lite"/>
    </source>
</evidence>
<accession>A0A7T5UJ85</accession>
<name>A0A7T5UJ85_9BACT</name>
<dbReference type="EMBL" id="CP066681">
    <property type="protein sequence ID" value="QQG37488.1"/>
    <property type="molecule type" value="Genomic_DNA"/>
</dbReference>
<sequence length="58" mass="6131">MPAQRSAHRLSLYIVLAGLMSMGLCGCGVKPDSLSPPPGAEETVFPRTYPDPSTDPQS</sequence>
<organism evidence="2 3">
    <name type="scientific">Micavibrio aeruginosavorus</name>
    <dbReference type="NCBI Taxonomy" id="349221"/>
    <lineage>
        <taxon>Bacteria</taxon>
        <taxon>Pseudomonadati</taxon>
        <taxon>Bdellovibrionota</taxon>
        <taxon>Bdellovibrionia</taxon>
        <taxon>Bdellovibrionales</taxon>
        <taxon>Pseudobdellovibrionaceae</taxon>
        <taxon>Micavibrio</taxon>
    </lineage>
</organism>
<evidence type="ECO:0008006" key="4">
    <source>
        <dbReference type="Google" id="ProtNLM"/>
    </source>
</evidence>
<protein>
    <recommendedName>
        <fullName evidence="4">Lipoprotein</fullName>
    </recommendedName>
</protein>
<dbReference type="PROSITE" id="PS51257">
    <property type="entry name" value="PROKAR_LIPOPROTEIN"/>
    <property type="match status" value="1"/>
</dbReference>
<gene>
    <name evidence="2" type="ORF">HYS17_08770</name>
</gene>
<feature type="region of interest" description="Disordered" evidence="1">
    <location>
        <begin position="30"/>
        <end position="58"/>
    </location>
</feature>
<evidence type="ECO:0000313" key="3">
    <source>
        <dbReference type="Proteomes" id="UP000595362"/>
    </source>
</evidence>
<dbReference type="Proteomes" id="UP000595362">
    <property type="component" value="Chromosome"/>
</dbReference>
<reference evidence="2 3" key="1">
    <citation type="submission" date="2020-07" db="EMBL/GenBank/DDBJ databases">
        <title>Huge and variable diversity of episymbiotic CPR bacteria and DPANN archaea in groundwater ecosystems.</title>
        <authorList>
            <person name="He C.Y."/>
            <person name="Keren R."/>
            <person name="Whittaker M."/>
            <person name="Farag I.F."/>
            <person name="Doudna J."/>
            <person name="Cate J.H.D."/>
            <person name="Banfield J.F."/>
        </authorList>
    </citation>
    <scope>NUCLEOTIDE SEQUENCE [LARGE SCALE GENOMIC DNA]</scope>
    <source>
        <strain evidence="2">NC_groundwater_70_Ag_B-0.1um_54_66</strain>
    </source>
</reference>
<evidence type="ECO:0000313" key="2">
    <source>
        <dbReference type="EMBL" id="QQG37488.1"/>
    </source>
</evidence>
<dbReference type="AlphaFoldDB" id="A0A7T5UJ85"/>
<proteinExistence type="predicted"/>